<feature type="region of interest" description="Disordered" evidence="1">
    <location>
        <begin position="1"/>
        <end position="61"/>
    </location>
</feature>
<gene>
    <name evidence="2" type="ORF">DCAF_LOCUS2075</name>
</gene>
<keyword evidence="3" id="KW-1185">Reference proteome</keyword>
<reference evidence="2 3" key="1">
    <citation type="submission" date="2024-01" db="EMBL/GenBank/DDBJ databases">
        <authorList>
            <person name="Waweru B."/>
        </authorList>
    </citation>
    <scope>NUCLEOTIDE SEQUENCE [LARGE SCALE GENOMIC DNA]</scope>
</reference>
<dbReference type="AlphaFoldDB" id="A0AAV1QWD9"/>
<evidence type="ECO:0000313" key="2">
    <source>
        <dbReference type="EMBL" id="CAK7324429.1"/>
    </source>
</evidence>
<accession>A0AAV1QWD9</accession>
<dbReference type="EMBL" id="CAWUPB010000351">
    <property type="protein sequence ID" value="CAK7324429.1"/>
    <property type="molecule type" value="Genomic_DNA"/>
</dbReference>
<feature type="compositionally biased region" description="Basic and acidic residues" evidence="1">
    <location>
        <begin position="1"/>
        <end position="23"/>
    </location>
</feature>
<evidence type="ECO:0000256" key="1">
    <source>
        <dbReference type="SAM" id="MobiDB-lite"/>
    </source>
</evidence>
<dbReference type="Proteomes" id="UP001314170">
    <property type="component" value="Unassembled WGS sequence"/>
</dbReference>
<evidence type="ECO:0000313" key="3">
    <source>
        <dbReference type="Proteomes" id="UP001314170"/>
    </source>
</evidence>
<sequence>MEEVASRRCNQETEGDKLADSKTKLNQTSGSRNVERELKKANSPQEPEEEMQKLVPGSEQG</sequence>
<comment type="caution">
    <text evidence="2">The sequence shown here is derived from an EMBL/GenBank/DDBJ whole genome shotgun (WGS) entry which is preliminary data.</text>
</comment>
<protein>
    <submittedName>
        <fullName evidence="2">Uncharacterized protein</fullName>
    </submittedName>
</protein>
<name>A0AAV1QWD9_9ROSI</name>
<proteinExistence type="predicted"/>
<organism evidence="2 3">
    <name type="scientific">Dovyalis caffra</name>
    <dbReference type="NCBI Taxonomy" id="77055"/>
    <lineage>
        <taxon>Eukaryota</taxon>
        <taxon>Viridiplantae</taxon>
        <taxon>Streptophyta</taxon>
        <taxon>Embryophyta</taxon>
        <taxon>Tracheophyta</taxon>
        <taxon>Spermatophyta</taxon>
        <taxon>Magnoliopsida</taxon>
        <taxon>eudicotyledons</taxon>
        <taxon>Gunneridae</taxon>
        <taxon>Pentapetalae</taxon>
        <taxon>rosids</taxon>
        <taxon>fabids</taxon>
        <taxon>Malpighiales</taxon>
        <taxon>Salicaceae</taxon>
        <taxon>Flacourtieae</taxon>
        <taxon>Dovyalis</taxon>
    </lineage>
</organism>